<reference evidence="2 3" key="1">
    <citation type="submission" date="2019-02" db="EMBL/GenBank/DDBJ databases">
        <title>Genomic Encyclopedia of Type Strains, Phase IV (KMG-IV): sequencing the most valuable type-strain genomes for metagenomic binning, comparative biology and taxonomic classification.</title>
        <authorList>
            <person name="Goeker M."/>
        </authorList>
    </citation>
    <scope>NUCLEOTIDE SEQUENCE [LARGE SCALE GENOMIC DNA]</scope>
    <source>
        <strain evidence="2 3">DSM 17196</strain>
    </source>
</reference>
<dbReference type="AlphaFoldDB" id="A0A4Q7PI42"/>
<keyword evidence="1" id="KW-0732">Signal</keyword>
<evidence type="ECO:0000313" key="3">
    <source>
        <dbReference type="Proteomes" id="UP000292262"/>
    </source>
</evidence>
<sequence length="302" mass="33523">MKVCKVVLIVCLSFLVKTVAAQGVSVTLGESTSNRLTKVKPAQLLATFPDNDTIADSWLINGYLEVKLDSIWGPSGRVGILGEIHKNNLIAKEQDIRQFGLSLEKDFLIQKKTVDYDGNPDYALHSRFITNLTVRSSTDRINDEHAIIANLGIAYSLERSKQWRFLQTNTRLIRMDRGFGKILTLAHNHNFGISYLGGDQQALLGDVSFSVVVFPFSGLMNTIDQPEFFQLQYQLQARSVLAGSTEKELTALQQFSAGISYAINSKSSIGIAYTHQEGADPYTALADQKFETLSAKLRLVLE</sequence>
<accession>A0A4Q7PI42</accession>
<evidence type="ECO:0000256" key="1">
    <source>
        <dbReference type="SAM" id="SignalP"/>
    </source>
</evidence>
<feature type="chain" id="PRO_5020813236" description="DUF481 domain-containing protein" evidence="1">
    <location>
        <begin position="22"/>
        <end position="302"/>
    </location>
</feature>
<gene>
    <name evidence="2" type="ORF">EV197_1473</name>
</gene>
<keyword evidence="3" id="KW-1185">Reference proteome</keyword>
<evidence type="ECO:0000313" key="2">
    <source>
        <dbReference type="EMBL" id="RZT00237.1"/>
    </source>
</evidence>
<organism evidence="2 3">
    <name type="scientific">Aquimarina brevivitae</name>
    <dbReference type="NCBI Taxonomy" id="323412"/>
    <lineage>
        <taxon>Bacteria</taxon>
        <taxon>Pseudomonadati</taxon>
        <taxon>Bacteroidota</taxon>
        <taxon>Flavobacteriia</taxon>
        <taxon>Flavobacteriales</taxon>
        <taxon>Flavobacteriaceae</taxon>
        <taxon>Aquimarina</taxon>
    </lineage>
</organism>
<feature type="signal peptide" evidence="1">
    <location>
        <begin position="1"/>
        <end position="21"/>
    </location>
</feature>
<dbReference type="OrthoDB" id="949563at2"/>
<dbReference type="EMBL" id="SGXE01000001">
    <property type="protein sequence ID" value="RZT00237.1"/>
    <property type="molecule type" value="Genomic_DNA"/>
</dbReference>
<comment type="caution">
    <text evidence="2">The sequence shown here is derived from an EMBL/GenBank/DDBJ whole genome shotgun (WGS) entry which is preliminary data.</text>
</comment>
<evidence type="ECO:0008006" key="4">
    <source>
        <dbReference type="Google" id="ProtNLM"/>
    </source>
</evidence>
<name>A0A4Q7PI42_9FLAO</name>
<proteinExistence type="predicted"/>
<dbReference type="RefSeq" id="WP_130286025.1">
    <property type="nucleotide sequence ID" value="NZ_SGXE01000001.1"/>
</dbReference>
<protein>
    <recommendedName>
        <fullName evidence="4">DUF481 domain-containing protein</fullName>
    </recommendedName>
</protein>
<dbReference type="Proteomes" id="UP000292262">
    <property type="component" value="Unassembled WGS sequence"/>
</dbReference>